<dbReference type="PANTHER" id="PTHR10695:SF46">
    <property type="entry name" value="BIFUNCTIONAL COENZYME A SYNTHASE-RELATED"/>
    <property type="match status" value="1"/>
</dbReference>
<dbReference type="SUPFAM" id="SSF52374">
    <property type="entry name" value="Nucleotidylyl transferase"/>
    <property type="match status" value="1"/>
</dbReference>
<dbReference type="OrthoDB" id="330671at2759"/>
<comment type="caution">
    <text evidence="1">The sequence shown here is derived from an EMBL/GenBank/DDBJ whole genome shotgun (WGS) entry which is preliminary data.</text>
</comment>
<gene>
    <name evidence="1" type="ORF">PGLA1383_LOCUS6120</name>
    <name evidence="2" type="ORF">PGLA2088_LOCUS21128</name>
</gene>
<evidence type="ECO:0000313" key="1">
    <source>
        <dbReference type="EMBL" id="CAE8587279.1"/>
    </source>
</evidence>
<dbReference type="InterPro" id="IPR014729">
    <property type="entry name" value="Rossmann-like_a/b/a_fold"/>
</dbReference>
<dbReference type="GO" id="GO:0004140">
    <property type="term" value="F:dephospho-CoA kinase activity"/>
    <property type="evidence" value="ECO:0007669"/>
    <property type="project" value="TreeGrafter"/>
</dbReference>
<dbReference type="GO" id="GO:0015937">
    <property type="term" value="P:coenzyme A biosynthetic process"/>
    <property type="evidence" value="ECO:0007669"/>
    <property type="project" value="TreeGrafter"/>
</dbReference>
<reference evidence="1" key="1">
    <citation type="submission" date="2021-02" db="EMBL/GenBank/DDBJ databases">
        <authorList>
            <person name="Dougan E. K."/>
            <person name="Rhodes N."/>
            <person name="Thang M."/>
            <person name="Chan C."/>
        </authorList>
    </citation>
    <scope>NUCLEOTIDE SEQUENCE</scope>
</reference>
<dbReference type="PANTHER" id="PTHR10695">
    <property type="entry name" value="DEPHOSPHO-COA KINASE-RELATED"/>
    <property type="match status" value="1"/>
</dbReference>
<dbReference type="Gene3D" id="3.40.50.620">
    <property type="entry name" value="HUPs"/>
    <property type="match status" value="1"/>
</dbReference>
<dbReference type="Proteomes" id="UP000626109">
    <property type="component" value="Unassembled WGS sequence"/>
</dbReference>
<dbReference type="EMBL" id="CAJNNV010002495">
    <property type="protein sequence ID" value="CAE8587279.1"/>
    <property type="molecule type" value="Genomic_DNA"/>
</dbReference>
<organism evidence="1 3">
    <name type="scientific">Polarella glacialis</name>
    <name type="common">Dinoflagellate</name>
    <dbReference type="NCBI Taxonomy" id="89957"/>
    <lineage>
        <taxon>Eukaryota</taxon>
        <taxon>Sar</taxon>
        <taxon>Alveolata</taxon>
        <taxon>Dinophyceae</taxon>
        <taxon>Suessiales</taxon>
        <taxon>Suessiaceae</taxon>
        <taxon>Polarella</taxon>
    </lineage>
</organism>
<sequence>MVFLLVVNPATALAVETALVKLAAQKLSAEVRIDASQPRAELLASIRGIACTARRLLVWLDGAEFEDVDSMADLLRQCYETLNEAAGSQGLSIEDARVLPNFHTGSVPVCHLRGPRFKHVVLGGTFDRLHGGHKVLLTVAASLATVGLALGVSGAPLLVEKKGGAALEPWGQRAQAAVEFLAMVRPDLPVHIRELLDPFGPALLPEMEVLVVSAETSAGGQSVNQRRCELGLAPLQVFIAPLVLEAGGAGAKVSSTRSRNEAACAAAVADCWDAVASELDAPPDVAARWAGVLRALASSGAGASHQQAALGDVARQLRSCGAGYGEAALIENGLAQCIAIALPGLKAAADVHTAVQAADGTPLSEYGSALLALLTTDLRLPPNVQRLTAALLSELLSEQESQESLPALPGARL</sequence>
<evidence type="ECO:0000313" key="3">
    <source>
        <dbReference type="Proteomes" id="UP000654075"/>
    </source>
</evidence>
<dbReference type="AlphaFoldDB" id="A0A813DNQ9"/>
<evidence type="ECO:0000313" key="2">
    <source>
        <dbReference type="EMBL" id="CAE8679002.1"/>
    </source>
</evidence>
<accession>A0A813DNQ9</accession>
<dbReference type="Proteomes" id="UP000654075">
    <property type="component" value="Unassembled WGS sequence"/>
</dbReference>
<protein>
    <recommendedName>
        <fullName evidence="4">Cytidyltransferase-like domain-containing protein</fullName>
    </recommendedName>
</protein>
<dbReference type="EMBL" id="CAJNNW010025729">
    <property type="protein sequence ID" value="CAE8679002.1"/>
    <property type="molecule type" value="Genomic_DNA"/>
</dbReference>
<keyword evidence="3" id="KW-1185">Reference proteome</keyword>
<evidence type="ECO:0008006" key="4">
    <source>
        <dbReference type="Google" id="ProtNLM"/>
    </source>
</evidence>
<name>A0A813DNQ9_POLGL</name>
<proteinExistence type="predicted"/>